<feature type="chain" id="PRO_5019294349" evidence="9">
    <location>
        <begin position="21"/>
        <end position="435"/>
    </location>
</feature>
<evidence type="ECO:0000256" key="6">
    <source>
        <dbReference type="ARBA" id="ARBA00023136"/>
    </source>
</evidence>
<dbReference type="PANTHER" id="PTHR30026">
    <property type="entry name" value="OUTER MEMBRANE PROTEIN TOLC"/>
    <property type="match status" value="1"/>
</dbReference>
<evidence type="ECO:0000256" key="3">
    <source>
        <dbReference type="ARBA" id="ARBA00022448"/>
    </source>
</evidence>
<keyword evidence="11" id="KW-1185">Reference proteome</keyword>
<dbReference type="GO" id="GO:0015288">
    <property type="term" value="F:porin activity"/>
    <property type="evidence" value="ECO:0007669"/>
    <property type="project" value="TreeGrafter"/>
</dbReference>
<feature type="coiled-coil region" evidence="8">
    <location>
        <begin position="176"/>
        <end position="203"/>
    </location>
</feature>
<evidence type="ECO:0000256" key="7">
    <source>
        <dbReference type="ARBA" id="ARBA00023237"/>
    </source>
</evidence>
<dbReference type="PANTHER" id="PTHR30026:SF22">
    <property type="entry name" value="OUTER MEMBRANE EFFLUX PROTEIN"/>
    <property type="match status" value="1"/>
</dbReference>
<proteinExistence type="inferred from homology"/>
<evidence type="ECO:0000313" key="10">
    <source>
        <dbReference type="EMBL" id="RJG42044.1"/>
    </source>
</evidence>
<dbReference type="InterPro" id="IPR051906">
    <property type="entry name" value="TolC-like"/>
</dbReference>
<evidence type="ECO:0000256" key="2">
    <source>
        <dbReference type="ARBA" id="ARBA00007613"/>
    </source>
</evidence>
<evidence type="ECO:0000256" key="4">
    <source>
        <dbReference type="ARBA" id="ARBA00022452"/>
    </source>
</evidence>
<feature type="signal peptide" evidence="9">
    <location>
        <begin position="1"/>
        <end position="20"/>
    </location>
</feature>
<dbReference type="Proteomes" id="UP000283255">
    <property type="component" value="Unassembled WGS sequence"/>
</dbReference>
<keyword evidence="7" id="KW-0998">Cell outer membrane</keyword>
<sequence length="435" mass="49084">MKKTLIAMLTSTVLAAPAWAETLESSVAKTLVSNPEINQVVSRLGAFNRAQDGAFSGYLPSIDLNAGIGRERTERDDFDTTTYTRKELGLSLRQILFDGFATSAEYDRTGFEANAEQYRLFADAEDMSLNAVAAYLSVLQSSETLALAEENLAIHNKIFKNINKRTKAGIGSSSDLSQIEARLARANANVVNARNNFSDAETQYLRIVNEYPENLTEPRPDFSAIPADFAQVIKIAMDQHPRLKSSRHDIYAANAQNEVAKSKYYPEFALEVESNFLDNADGNIGRNDEVVGMVRMRYNLFSGGKDKAYEEETAYKVNEAKFVSENTLRQIHQGARLSWDAKRFLEQQQDFLKMHVTASEKTRDAYAKQFNLGKRTLLDVLNTETELFEAKKDLVATRYELMESNFRILNSMGQLLASLKVDRPSNWRDELREIQ</sequence>
<keyword evidence="3" id="KW-0813">Transport</keyword>
<dbReference type="Pfam" id="PF02321">
    <property type="entry name" value="OEP"/>
    <property type="match status" value="2"/>
</dbReference>
<keyword evidence="8" id="KW-0175">Coiled coil</keyword>
<keyword evidence="4" id="KW-1134">Transmembrane beta strand</keyword>
<evidence type="ECO:0000256" key="8">
    <source>
        <dbReference type="SAM" id="Coils"/>
    </source>
</evidence>
<dbReference type="RefSeq" id="WP_119911552.1">
    <property type="nucleotide sequence ID" value="NZ_QZCH01000021.1"/>
</dbReference>
<evidence type="ECO:0000313" key="11">
    <source>
        <dbReference type="Proteomes" id="UP000283255"/>
    </source>
</evidence>
<name>A0A418YC35_9GAMM</name>
<evidence type="ECO:0000256" key="5">
    <source>
        <dbReference type="ARBA" id="ARBA00022692"/>
    </source>
</evidence>
<keyword evidence="6" id="KW-0472">Membrane</keyword>
<comment type="similarity">
    <text evidence="2">Belongs to the outer membrane factor (OMF) (TC 1.B.17) family.</text>
</comment>
<protein>
    <submittedName>
        <fullName evidence="10">Channel protein TolC</fullName>
    </submittedName>
</protein>
<dbReference type="NCBIfam" id="TIGR01844">
    <property type="entry name" value="type_I_sec_TolC"/>
    <property type="match status" value="1"/>
</dbReference>
<comment type="subcellular location">
    <subcellularLocation>
        <location evidence="1">Cell outer membrane</location>
    </subcellularLocation>
</comment>
<dbReference type="GO" id="GO:0009279">
    <property type="term" value="C:cell outer membrane"/>
    <property type="evidence" value="ECO:0007669"/>
    <property type="project" value="UniProtKB-SubCell"/>
</dbReference>
<dbReference type="EMBL" id="QZCH01000021">
    <property type="protein sequence ID" value="RJG42044.1"/>
    <property type="molecule type" value="Genomic_DNA"/>
</dbReference>
<reference evidence="10 11" key="2">
    <citation type="submission" date="2019-01" db="EMBL/GenBank/DDBJ databases">
        <title>Motilimonas pumilus sp. nov., isolated from the gut of sea cucumber (Apostichopus japonicus).</title>
        <authorList>
            <person name="Wang F.-Q."/>
            <person name="Ren L.-H."/>
            <person name="Lin Y.-W."/>
            <person name="Sun G.-H."/>
            <person name="Du Z.-J."/>
            <person name="Zhao J.-X."/>
            <person name="Liu X.-J."/>
            <person name="Liu L.-J."/>
        </authorList>
    </citation>
    <scope>NUCLEOTIDE SEQUENCE [LARGE SCALE GENOMIC DNA]</scope>
    <source>
        <strain evidence="10 11">PLHSC7-2</strain>
    </source>
</reference>
<evidence type="ECO:0000256" key="1">
    <source>
        <dbReference type="ARBA" id="ARBA00004442"/>
    </source>
</evidence>
<accession>A0A418YC35</accession>
<organism evidence="10 11">
    <name type="scientific">Motilimonas pumila</name>
    <dbReference type="NCBI Taxonomy" id="2303987"/>
    <lineage>
        <taxon>Bacteria</taxon>
        <taxon>Pseudomonadati</taxon>
        <taxon>Pseudomonadota</taxon>
        <taxon>Gammaproteobacteria</taxon>
        <taxon>Alteromonadales</taxon>
        <taxon>Alteromonadales genera incertae sedis</taxon>
        <taxon>Motilimonas</taxon>
    </lineage>
</organism>
<dbReference type="Gene3D" id="1.20.1600.10">
    <property type="entry name" value="Outer membrane efflux proteins (OEP)"/>
    <property type="match status" value="1"/>
</dbReference>
<comment type="caution">
    <text evidence="10">The sequence shown here is derived from an EMBL/GenBank/DDBJ whole genome shotgun (WGS) entry which is preliminary data.</text>
</comment>
<dbReference type="InterPro" id="IPR003423">
    <property type="entry name" value="OMP_efflux"/>
</dbReference>
<dbReference type="AlphaFoldDB" id="A0A418YC35"/>
<dbReference type="InterPro" id="IPR010130">
    <property type="entry name" value="T1SS_OMP_TolC"/>
</dbReference>
<dbReference type="OrthoDB" id="9814637at2"/>
<gene>
    <name evidence="10" type="ORF">D1Z90_14750</name>
</gene>
<reference evidence="10 11" key="1">
    <citation type="submission" date="2018-09" db="EMBL/GenBank/DDBJ databases">
        <authorList>
            <person name="Wang F."/>
        </authorList>
    </citation>
    <scope>NUCLEOTIDE SEQUENCE [LARGE SCALE GENOMIC DNA]</scope>
    <source>
        <strain evidence="10 11">PLHSC7-2</strain>
    </source>
</reference>
<dbReference type="GO" id="GO:0015562">
    <property type="term" value="F:efflux transmembrane transporter activity"/>
    <property type="evidence" value="ECO:0007669"/>
    <property type="project" value="InterPro"/>
</dbReference>
<dbReference type="SUPFAM" id="SSF56954">
    <property type="entry name" value="Outer membrane efflux proteins (OEP)"/>
    <property type="match status" value="1"/>
</dbReference>
<keyword evidence="5" id="KW-0812">Transmembrane</keyword>
<dbReference type="GO" id="GO:1990281">
    <property type="term" value="C:efflux pump complex"/>
    <property type="evidence" value="ECO:0007669"/>
    <property type="project" value="TreeGrafter"/>
</dbReference>
<keyword evidence="9" id="KW-0732">Signal</keyword>
<evidence type="ECO:0000256" key="9">
    <source>
        <dbReference type="SAM" id="SignalP"/>
    </source>
</evidence>